<feature type="region of interest" description="Disordered" evidence="1">
    <location>
        <begin position="1"/>
        <end position="68"/>
    </location>
</feature>
<proteinExistence type="predicted"/>
<dbReference type="EMBL" id="JBEXRX010000218">
    <property type="protein sequence ID" value="MEU0156698.1"/>
    <property type="molecule type" value="Genomic_DNA"/>
</dbReference>
<evidence type="ECO:0000313" key="2">
    <source>
        <dbReference type="EMBL" id="MEU0156698.1"/>
    </source>
</evidence>
<organism evidence="2 3">
    <name type="scientific">Micromonospora fulviviridis</name>
    <dbReference type="NCBI Taxonomy" id="47860"/>
    <lineage>
        <taxon>Bacteria</taxon>
        <taxon>Bacillati</taxon>
        <taxon>Actinomycetota</taxon>
        <taxon>Actinomycetes</taxon>
        <taxon>Micromonosporales</taxon>
        <taxon>Micromonosporaceae</taxon>
        <taxon>Micromonospora</taxon>
    </lineage>
</organism>
<keyword evidence="3" id="KW-1185">Reference proteome</keyword>
<protein>
    <submittedName>
        <fullName evidence="2">Uncharacterized protein</fullName>
    </submittedName>
</protein>
<evidence type="ECO:0000256" key="1">
    <source>
        <dbReference type="SAM" id="MobiDB-lite"/>
    </source>
</evidence>
<reference evidence="2 3" key="1">
    <citation type="submission" date="2024-06" db="EMBL/GenBank/DDBJ databases">
        <title>The Natural Products Discovery Center: Release of the First 8490 Sequenced Strains for Exploring Actinobacteria Biosynthetic Diversity.</title>
        <authorList>
            <person name="Kalkreuter E."/>
            <person name="Kautsar S.A."/>
            <person name="Yang D."/>
            <person name="Bader C.D."/>
            <person name="Teijaro C.N."/>
            <person name="Fluegel L."/>
            <person name="Davis C.M."/>
            <person name="Simpson J.R."/>
            <person name="Lauterbach L."/>
            <person name="Steele A.D."/>
            <person name="Gui C."/>
            <person name="Meng S."/>
            <person name="Li G."/>
            <person name="Viehrig K."/>
            <person name="Ye F."/>
            <person name="Su P."/>
            <person name="Kiefer A.F."/>
            <person name="Nichols A."/>
            <person name="Cepeda A.J."/>
            <person name="Yan W."/>
            <person name="Fan B."/>
            <person name="Jiang Y."/>
            <person name="Adhikari A."/>
            <person name="Zheng C.-J."/>
            <person name="Schuster L."/>
            <person name="Cowan T.M."/>
            <person name="Smanski M.J."/>
            <person name="Chevrette M.G."/>
            <person name="De Carvalho L.P.S."/>
            <person name="Shen B."/>
        </authorList>
    </citation>
    <scope>NUCLEOTIDE SEQUENCE [LARGE SCALE GENOMIC DNA]</scope>
    <source>
        <strain evidence="2 3">NPDC006286</strain>
    </source>
</reference>
<comment type="caution">
    <text evidence="2">The sequence shown here is derived from an EMBL/GenBank/DDBJ whole genome shotgun (WGS) entry which is preliminary data.</text>
</comment>
<feature type="compositionally biased region" description="Low complexity" evidence="1">
    <location>
        <begin position="1"/>
        <end position="15"/>
    </location>
</feature>
<feature type="compositionally biased region" description="Polar residues" evidence="1">
    <location>
        <begin position="16"/>
        <end position="30"/>
    </location>
</feature>
<gene>
    <name evidence="2" type="ORF">ABZ071_33465</name>
</gene>
<dbReference type="Proteomes" id="UP001550348">
    <property type="component" value="Unassembled WGS sequence"/>
</dbReference>
<dbReference type="RefSeq" id="WP_355668191.1">
    <property type="nucleotide sequence ID" value="NZ_JBEXRX010000218.1"/>
</dbReference>
<evidence type="ECO:0000313" key="3">
    <source>
        <dbReference type="Proteomes" id="UP001550348"/>
    </source>
</evidence>
<accession>A0ABV2VV76</accession>
<feature type="compositionally biased region" description="Pro residues" evidence="1">
    <location>
        <begin position="36"/>
        <end position="46"/>
    </location>
</feature>
<sequence length="123" mass="12333">MSSPASAGGSPGPASDPTTAVSPSGRTPLSASDPPGARPPTGPPQRPSDQRRPDILAGRISRGGEGPCYGLVTDDGREYALYGTGLGTWLTGTWVRVTVGPAPADVNCGPGILVGLVAINRVD</sequence>
<name>A0ABV2VV76_9ACTN</name>